<dbReference type="EC" id="2.7.1.107" evidence="11"/>
<dbReference type="Pfam" id="PF14513">
    <property type="entry name" value="DAG_kinase_N"/>
    <property type="match status" value="1"/>
</dbReference>
<dbReference type="GO" id="GO:0005509">
    <property type="term" value="F:calcium ion binding"/>
    <property type="evidence" value="ECO:0007669"/>
    <property type="project" value="InterPro"/>
</dbReference>
<dbReference type="SUPFAM" id="SSF111331">
    <property type="entry name" value="NAD kinase/diacylglycerol kinase-like"/>
    <property type="match status" value="1"/>
</dbReference>
<dbReference type="InterPro" id="IPR017438">
    <property type="entry name" value="ATP-NAD_kinase_N"/>
</dbReference>
<keyword evidence="10 11" id="KW-0067">ATP-binding</keyword>
<dbReference type="FunFam" id="1.10.238.10:FF:000017">
    <property type="entry name" value="Diacylglycerol kinase"/>
    <property type="match status" value="1"/>
</dbReference>
<evidence type="ECO:0000256" key="2">
    <source>
        <dbReference type="ARBA" id="ARBA00022679"/>
    </source>
</evidence>
<dbReference type="GO" id="GO:0005524">
    <property type="term" value="F:ATP binding"/>
    <property type="evidence" value="ECO:0007669"/>
    <property type="project" value="UniProtKB-KW"/>
</dbReference>
<dbReference type="EMBL" id="CAJNOQ010001516">
    <property type="protein sequence ID" value="CAF0900405.1"/>
    <property type="molecule type" value="Genomic_DNA"/>
</dbReference>
<dbReference type="Pfam" id="PF00609">
    <property type="entry name" value="DAGK_acc"/>
    <property type="match status" value="1"/>
</dbReference>
<keyword evidence="4" id="KW-0677">Repeat</keyword>
<dbReference type="FunFam" id="3.30.60.20:FF:000013">
    <property type="entry name" value="Diacylglycerol kinase"/>
    <property type="match status" value="1"/>
</dbReference>
<dbReference type="PANTHER" id="PTHR11255:SF48">
    <property type="entry name" value="DIACYLGLYCEROL KINASE 1"/>
    <property type="match status" value="1"/>
</dbReference>
<dbReference type="FunFam" id="3.30.60.20:FF:000016">
    <property type="entry name" value="Diacylglycerol kinase"/>
    <property type="match status" value="1"/>
</dbReference>
<dbReference type="Gene3D" id="1.10.238.110">
    <property type="entry name" value="Diacylglycerol kinase alpha"/>
    <property type="match status" value="2"/>
</dbReference>
<gene>
    <name evidence="16" type="ORF">GPM918_LOCUS8604</name>
    <name evidence="17" type="ORF">SRO942_LOCUS8604</name>
</gene>
<dbReference type="PROSITE" id="PS50081">
    <property type="entry name" value="ZF_DAG_PE_2"/>
    <property type="match status" value="2"/>
</dbReference>
<dbReference type="SUPFAM" id="SSF47473">
    <property type="entry name" value="EF-hand"/>
    <property type="match status" value="2"/>
</dbReference>
<feature type="domain" description="EF-hand" evidence="15">
    <location>
        <begin position="296"/>
        <end position="331"/>
    </location>
</feature>
<dbReference type="SMART" id="SM00045">
    <property type="entry name" value="DAGKa"/>
    <property type="match status" value="1"/>
</dbReference>
<dbReference type="FunFam" id="3.40.50.10330:FF:000003">
    <property type="entry name" value="Diacylglycerol kinase"/>
    <property type="match status" value="1"/>
</dbReference>
<keyword evidence="9" id="KW-0106">Calcium</keyword>
<dbReference type="InterPro" id="IPR002219">
    <property type="entry name" value="PKC_DAG/PE"/>
</dbReference>
<evidence type="ECO:0000256" key="8">
    <source>
        <dbReference type="ARBA" id="ARBA00022833"/>
    </source>
</evidence>
<dbReference type="OrthoDB" id="242257at2759"/>
<keyword evidence="2 11" id="KW-0808">Transferase</keyword>
<dbReference type="Gene3D" id="3.30.60.20">
    <property type="match status" value="2"/>
</dbReference>
<dbReference type="InterPro" id="IPR000756">
    <property type="entry name" value="Diacylglycerol_kin_accessory"/>
</dbReference>
<evidence type="ECO:0000256" key="4">
    <source>
        <dbReference type="ARBA" id="ARBA00022737"/>
    </source>
</evidence>
<feature type="domain" description="DAGKc" evidence="14">
    <location>
        <begin position="511"/>
        <end position="647"/>
    </location>
</feature>
<dbReference type="Pfam" id="PF00130">
    <property type="entry name" value="C1_1"/>
    <property type="match status" value="2"/>
</dbReference>
<evidence type="ECO:0000256" key="12">
    <source>
        <dbReference type="SAM" id="MobiDB-lite"/>
    </source>
</evidence>
<feature type="domain" description="EF-hand" evidence="15">
    <location>
        <begin position="251"/>
        <end position="286"/>
    </location>
</feature>
<dbReference type="InterPro" id="IPR029477">
    <property type="entry name" value="DAG_kinase_typeI_N"/>
</dbReference>
<dbReference type="InterPro" id="IPR046349">
    <property type="entry name" value="C1-like_sf"/>
</dbReference>
<comment type="caution">
    <text evidence="16">The sequence shown here is derived from an EMBL/GenBank/DDBJ whole genome shotgun (WGS) entry which is preliminary data.</text>
</comment>
<evidence type="ECO:0000313" key="17">
    <source>
        <dbReference type="EMBL" id="CAF3682998.1"/>
    </source>
</evidence>
<organism evidence="16 18">
    <name type="scientific">Didymodactylos carnosus</name>
    <dbReference type="NCBI Taxonomy" id="1234261"/>
    <lineage>
        <taxon>Eukaryota</taxon>
        <taxon>Metazoa</taxon>
        <taxon>Spiralia</taxon>
        <taxon>Gnathifera</taxon>
        <taxon>Rotifera</taxon>
        <taxon>Eurotatoria</taxon>
        <taxon>Bdelloidea</taxon>
        <taxon>Philodinida</taxon>
        <taxon>Philodinidae</taxon>
        <taxon>Didymodactylos</taxon>
    </lineage>
</organism>
<dbReference type="GO" id="GO:0004143">
    <property type="term" value="F:ATP-dependent diacylglycerol kinase activity"/>
    <property type="evidence" value="ECO:0007669"/>
    <property type="project" value="UniProtKB-EC"/>
</dbReference>
<dbReference type="Pfam" id="PF00781">
    <property type="entry name" value="DAGK_cat"/>
    <property type="match status" value="1"/>
</dbReference>
<evidence type="ECO:0000259" key="14">
    <source>
        <dbReference type="PROSITE" id="PS50146"/>
    </source>
</evidence>
<dbReference type="InterPro" id="IPR018247">
    <property type="entry name" value="EF_Hand_1_Ca_BS"/>
</dbReference>
<dbReference type="InterPro" id="IPR001206">
    <property type="entry name" value="Diacylglycerol_kinase_cat_dom"/>
</dbReference>
<dbReference type="GO" id="GO:0005886">
    <property type="term" value="C:plasma membrane"/>
    <property type="evidence" value="ECO:0007669"/>
    <property type="project" value="TreeGrafter"/>
</dbReference>
<name>A0A813ZMA4_9BILA</name>
<dbReference type="PROSITE" id="PS00479">
    <property type="entry name" value="ZF_DAG_PE_1"/>
    <property type="match status" value="2"/>
</dbReference>
<evidence type="ECO:0000256" key="6">
    <source>
        <dbReference type="ARBA" id="ARBA00022771"/>
    </source>
</evidence>
<dbReference type="GO" id="GO:0007200">
    <property type="term" value="P:phospholipase C-activating G protein-coupled receptor signaling pathway"/>
    <property type="evidence" value="ECO:0007669"/>
    <property type="project" value="InterPro"/>
</dbReference>
<feature type="compositionally biased region" description="Low complexity" evidence="12">
    <location>
        <begin position="173"/>
        <end position="187"/>
    </location>
</feature>
<dbReference type="EMBL" id="CAJOBC010001516">
    <property type="protein sequence ID" value="CAF3682998.1"/>
    <property type="molecule type" value="Genomic_DNA"/>
</dbReference>
<dbReference type="PROSITE" id="PS50222">
    <property type="entry name" value="EF_HAND_2"/>
    <property type="match status" value="2"/>
</dbReference>
<dbReference type="InterPro" id="IPR002048">
    <property type="entry name" value="EF_hand_dom"/>
</dbReference>
<dbReference type="AlphaFoldDB" id="A0A813ZMA4"/>
<dbReference type="InterPro" id="IPR011992">
    <property type="entry name" value="EF-hand-dom_pair"/>
</dbReference>
<evidence type="ECO:0000259" key="13">
    <source>
        <dbReference type="PROSITE" id="PS50081"/>
    </source>
</evidence>
<evidence type="ECO:0000256" key="1">
    <source>
        <dbReference type="ARBA" id="ARBA00009280"/>
    </source>
</evidence>
<dbReference type="InterPro" id="IPR016064">
    <property type="entry name" value="NAD/diacylglycerol_kinase_sf"/>
</dbReference>
<evidence type="ECO:0000256" key="11">
    <source>
        <dbReference type="RuleBase" id="RU361128"/>
    </source>
</evidence>
<evidence type="ECO:0000256" key="9">
    <source>
        <dbReference type="ARBA" id="ARBA00022837"/>
    </source>
</evidence>
<proteinExistence type="inferred from homology"/>
<evidence type="ECO:0000313" key="16">
    <source>
        <dbReference type="EMBL" id="CAF0900405.1"/>
    </source>
</evidence>
<dbReference type="SUPFAM" id="SSF57889">
    <property type="entry name" value="Cysteine-rich domain"/>
    <property type="match status" value="2"/>
</dbReference>
<dbReference type="Gene3D" id="3.40.50.10330">
    <property type="entry name" value="Probable inorganic polyphosphate/atp-NAD kinase, domain 1"/>
    <property type="match status" value="1"/>
</dbReference>
<accession>A0A813ZMA4</accession>
<dbReference type="InterPro" id="IPR038199">
    <property type="entry name" value="DGK_typeI_N_sf"/>
</dbReference>
<evidence type="ECO:0000256" key="7">
    <source>
        <dbReference type="ARBA" id="ARBA00022777"/>
    </source>
</evidence>
<dbReference type="PROSITE" id="PS50146">
    <property type="entry name" value="DAGK"/>
    <property type="match status" value="1"/>
</dbReference>
<feature type="region of interest" description="Disordered" evidence="12">
    <location>
        <begin position="162"/>
        <end position="190"/>
    </location>
</feature>
<evidence type="ECO:0000256" key="5">
    <source>
        <dbReference type="ARBA" id="ARBA00022741"/>
    </source>
</evidence>
<dbReference type="SMART" id="SM00109">
    <property type="entry name" value="C1"/>
    <property type="match status" value="2"/>
</dbReference>
<feature type="domain" description="Phorbol-ester/DAG-type" evidence="13">
    <location>
        <begin position="411"/>
        <end position="460"/>
    </location>
</feature>
<dbReference type="Proteomes" id="UP000681722">
    <property type="component" value="Unassembled WGS sequence"/>
</dbReference>
<dbReference type="CDD" id="cd00051">
    <property type="entry name" value="EFh"/>
    <property type="match status" value="1"/>
</dbReference>
<dbReference type="InterPro" id="IPR037607">
    <property type="entry name" value="DGK"/>
</dbReference>
<dbReference type="SMART" id="SM00046">
    <property type="entry name" value="DAGKc"/>
    <property type="match status" value="1"/>
</dbReference>
<comment type="catalytic activity">
    <reaction evidence="11">
        <text>a 1,2-diacyl-sn-glycerol + ATP = a 1,2-diacyl-sn-glycero-3-phosphate + ADP + H(+)</text>
        <dbReference type="Rhea" id="RHEA:10272"/>
        <dbReference type="ChEBI" id="CHEBI:15378"/>
        <dbReference type="ChEBI" id="CHEBI:17815"/>
        <dbReference type="ChEBI" id="CHEBI:30616"/>
        <dbReference type="ChEBI" id="CHEBI:58608"/>
        <dbReference type="ChEBI" id="CHEBI:456216"/>
        <dbReference type="EC" id="2.7.1.107"/>
    </reaction>
</comment>
<comment type="similarity">
    <text evidence="1 11">Belongs to the eukaryotic diacylglycerol kinase family.</text>
</comment>
<dbReference type="SMART" id="SM00054">
    <property type="entry name" value="EFh"/>
    <property type="match status" value="2"/>
</dbReference>
<feature type="domain" description="Phorbol-ester/DAG-type" evidence="13">
    <location>
        <begin position="346"/>
        <end position="396"/>
    </location>
</feature>
<keyword evidence="7 11" id="KW-0418">Kinase</keyword>
<dbReference type="Gene3D" id="1.10.238.10">
    <property type="entry name" value="EF-hand"/>
    <property type="match status" value="1"/>
</dbReference>
<dbReference type="PROSITE" id="PS00018">
    <property type="entry name" value="EF_HAND_1"/>
    <property type="match status" value="1"/>
</dbReference>
<dbReference type="GO" id="GO:0008270">
    <property type="term" value="F:zinc ion binding"/>
    <property type="evidence" value="ECO:0007669"/>
    <property type="project" value="UniProtKB-KW"/>
</dbReference>
<protein>
    <recommendedName>
        <fullName evidence="11">Diacylglycerol kinase</fullName>
        <shortName evidence="11">DAG kinase</shortName>
        <ecNumber evidence="11">2.7.1.107</ecNumber>
    </recommendedName>
</protein>
<evidence type="ECO:0000259" key="15">
    <source>
        <dbReference type="PROSITE" id="PS50222"/>
    </source>
</evidence>
<dbReference type="PANTHER" id="PTHR11255">
    <property type="entry name" value="DIACYLGLYCEROL KINASE"/>
    <property type="match status" value="1"/>
</dbReference>
<dbReference type="CDD" id="cd20851">
    <property type="entry name" value="C1_DGK_typeI_like_rpt2"/>
    <property type="match status" value="1"/>
</dbReference>
<reference evidence="16" key="1">
    <citation type="submission" date="2021-02" db="EMBL/GenBank/DDBJ databases">
        <authorList>
            <person name="Nowell W R."/>
        </authorList>
    </citation>
    <scope>NUCLEOTIDE SEQUENCE</scope>
</reference>
<keyword evidence="6" id="KW-0863">Zinc-finger</keyword>
<keyword evidence="8" id="KW-0862">Zinc</keyword>
<evidence type="ECO:0000256" key="10">
    <source>
        <dbReference type="ARBA" id="ARBA00022840"/>
    </source>
</evidence>
<dbReference type="Proteomes" id="UP000663829">
    <property type="component" value="Unassembled WGS sequence"/>
</dbReference>
<dbReference type="Gene3D" id="2.60.200.40">
    <property type="match status" value="1"/>
</dbReference>
<evidence type="ECO:0000313" key="18">
    <source>
        <dbReference type="Proteomes" id="UP000663829"/>
    </source>
</evidence>
<sequence length="878" mass="99298">MSRFNWEKLAPNEFTQLQEYISYAPKKVKDVLAELEQDSLWLTHKHDEQLDYKGFKQFLTAYLDNTELPEELCQHLFLSFIKKPILSTEKDGVPTPALSILPAAIKVNHQPSPNIDGVNNSNIPSFLKFTEKFRYHNRDADTSLRKGICPTGKQHQQNLLRRAGSHEQNDTVSPNNSRNSSRKSNPSIHSIHSLHNNVTSTTGDDIWIRQSISHLPFKISDKEISKQIDINSAKIYLKDIVCYFSLLEGGSPEQKLEFMFMLYDEDDNGILDKQETDCIVNQMMNVAEYLGWDVTELRPILESMMKEIDYDGDGEVTLEEWKKGGLTTAPLLVLLGLDSNVKDDGTHVWRLKHFNKPAYCNLCLTMLVGLGKQGLCCTFCRYVVHERCANRAPASCVSTYSKAKKADYTMLHHWIEGNCPTKCDRCKKSIKTYNGITGLHCRWCQLTLHNKCASHVKPECTLGTNREHILPPSCISPAVLERQKTIARGGLKREESCCEGSIQSFQINPPSNTHPLLVFINPKSGGKQGERIMRKFQYLLNPRQVFNLIKTGPMPGLQFFKEIEEFRVLCCGGDGTVGWVLDVMDKLALRRRAPVAVLPLGTGNDLARCLSWGGGYEGESLNKVLKKVSQAPVVMLDRWQIEFSTRNDTEEKGDPIPYNIINNYFSIGVDASIAHRFHLMREKHPEKFNSRMKNKLWYLEFGTSEAIFSTCKNLHEDIDIMCDGVSLDLANGPSLEGISLLNIPSIYGGISLWGESSRKNRNKTQLSFPRKDSEYSTSSTSEMTFVLQDVGDKLIEVVGVQSALHAGSIYAGIHSSAKRLGQCSTVVIRTRKSFPMQIDGEPWLQPPCTISITHKNQVPMLMAPRKERKGGLWRLFKR</sequence>
<keyword evidence="5 11" id="KW-0547">Nucleotide-binding</keyword>
<keyword evidence="3" id="KW-0479">Metal-binding</keyword>
<keyword evidence="18" id="KW-1185">Reference proteome</keyword>
<evidence type="ECO:0000256" key="3">
    <source>
        <dbReference type="ARBA" id="ARBA00022723"/>
    </source>
</evidence>